<comment type="subcellular location">
    <subcellularLocation>
        <location evidence="1">Nucleus</location>
    </subcellularLocation>
</comment>
<dbReference type="SUPFAM" id="SSF57716">
    <property type="entry name" value="Glucocorticoid receptor-like (DNA-binding domain)"/>
    <property type="match status" value="4"/>
</dbReference>
<evidence type="ECO:0000256" key="4">
    <source>
        <dbReference type="ARBA" id="ARBA00022833"/>
    </source>
</evidence>
<accession>A0ABQ6MVX9</accession>
<keyword evidence="10" id="KW-1185">Reference proteome</keyword>
<dbReference type="PANTHER" id="PTHR24215">
    <property type="entry name" value="RHO-GTPASE-ACTIVATING PROTEIN LRG1"/>
    <property type="match status" value="1"/>
</dbReference>
<keyword evidence="5" id="KW-0539">Nucleus</keyword>
<gene>
    <name evidence="9" type="ORF">TeGR_g8628</name>
</gene>
<name>A0ABQ6MVX9_9STRA</name>
<dbReference type="Pfam" id="PF00412">
    <property type="entry name" value="LIM"/>
    <property type="match status" value="2"/>
</dbReference>
<protein>
    <recommendedName>
        <fullName evidence="8">LIM zinc-binding domain-containing protein</fullName>
    </recommendedName>
</protein>
<evidence type="ECO:0000259" key="8">
    <source>
        <dbReference type="PROSITE" id="PS50023"/>
    </source>
</evidence>
<feature type="compositionally biased region" description="Pro residues" evidence="7">
    <location>
        <begin position="90"/>
        <end position="106"/>
    </location>
</feature>
<keyword evidence="6" id="KW-0440">LIM domain</keyword>
<evidence type="ECO:0000313" key="10">
    <source>
        <dbReference type="Proteomes" id="UP001165060"/>
    </source>
</evidence>
<feature type="domain" description="LIM zinc-binding" evidence="8">
    <location>
        <begin position="8"/>
        <end position="70"/>
    </location>
</feature>
<evidence type="ECO:0000313" key="9">
    <source>
        <dbReference type="EMBL" id="GMI33621.1"/>
    </source>
</evidence>
<evidence type="ECO:0000256" key="7">
    <source>
        <dbReference type="SAM" id="MobiDB-lite"/>
    </source>
</evidence>
<keyword evidence="4 6" id="KW-0862">Zinc</keyword>
<organism evidence="9 10">
    <name type="scientific">Tetraparma gracilis</name>
    <dbReference type="NCBI Taxonomy" id="2962635"/>
    <lineage>
        <taxon>Eukaryota</taxon>
        <taxon>Sar</taxon>
        <taxon>Stramenopiles</taxon>
        <taxon>Ochrophyta</taxon>
        <taxon>Bolidophyceae</taxon>
        <taxon>Parmales</taxon>
        <taxon>Triparmaceae</taxon>
        <taxon>Tetraparma</taxon>
    </lineage>
</organism>
<evidence type="ECO:0000256" key="2">
    <source>
        <dbReference type="ARBA" id="ARBA00022723"/>
    </source>
</evidence>
<dbReference type="CDD" id="cd09326">
    <property type="entry name" value="LIM_CRP_like"/>
    <property type="match status" value="1"/>
</dbReference>
<evidence type="ECO:0000256" key="6">
    <source>
        <dbReference type="PROSITE-ProRule" id="PRU00125"/>
    </source>
</evidence>
<dbReference type="PANTHER" id="PTHR24215:SF35">
    <property type="entry name" value="MUSCLE LIM PROTEIN MLP84B"/>
    <property type="match status" value="1"/>
</dbReference>
<feature type="region of interest" description="Disordered" evidence="7">
    <location>
        <begin position="81"/>
        <end position="108"/>
    </location>
</feature>
<dbReference type="SMART" id="SM00132">
    <property type="entry name" value="LIM"/>
    <property type="match status" value="2"/>
</dbReference>
<dbReference type="Proteomes" id="UP001165060">
    <property type="component" value="Unassembled WGS sequence"/>
</dbReference>
<dbReference type="PROSITE" id="PS00478">
    <property type="entry name" value="LIM_DOMAIN_1"/>
    <property type="match status" value="2"/>
</dbReference>
<evidence type="ECO:0000256" key="5">
    <source>
        <dbReference type="ARBA" id="ARBA00023242"/>
    </source>
</evidence>
<dbReference type="InterPro" id="IPR001781">
    <property type="entry name" value="Znf_LIM"/>
</dbReference>
<evidence type="ECO:0000256" key="1">
    <source>
        <dbReference type="ARBA" id="ARBA00004123"/>
    </source>
</evidence>
<dbReference type="EMBL" id="BRYB01003258">
    <property type="protein sequence ID" value="GMI33621.1"/>
    <property type="molecule type" value="Genomic_DNA"/>
</dbReference>
<comment type="caution">
    <text evidence="9">The sequence shown here is derived from an EMBL/GenBank/DDBJ whole genome shotgun (WGS) entry which is preliminary data.</text>
</comment>
<reference evidence="9 10" key="1">
    <citation type="journal article" date="2023" name="Commun. Biol.">
        <title>Genome analysis of Parmales, the sister group of diatoms, reveals the evolutionary specialization of diatoms from phago-mixotrophs to photoautotrophs.</title>
        <authorList>
            <person name="Ban H."/>
            <person name="Sato S."/>
            <person name="Yoshikawa S."/>
            <person name="Yamada K."/>
            <person name="Nakamura Y."/>
            <person name="Ichinomiya M."/>
            <person name="Sato N."/>
            <person name="Blanc-Mathieu R."/>
            <person name="Endo H."/>
            <person name="Kuwata A."/>
            <person name="Ogata H."/>
        </authorList>
    </citation>
    <scope>NUCLEOTIDE SEQUENCE [LARGE SCALE GENOMIC DNA]</scope>
</reference>
<proteinExistence type="predicted"/>
<keyword evidence="2 6" id="KW-0479">Metal-binding</keyword>
<sequence>MSAFASAPKCPACSKSAYANESVKAIGSTWHISCFSCQTCKKGLGRDAANACDSGGLPYCKACYGKTFGPKGIGFGNTMGDTGVSTEPNKPAPPVPARAPPPPVPARAPAVPVSAARAMFENAPPACVPAPKPSGAKVSRFGGAPKCPACSKSAYANESVNAIGKTWHKTCFACATCGKGMGGDAANACDNEGTPYCKACYGKNFGPKGIGFGNTMGDTGVAR</sequence>
<dbReference type="PROSITE" id="PS50023">
    <property type="entry name" value="LIM_DOMAIN_2"/>
    <property type="match status" value="2"/>
</dbReference>
<keyword evidence="3" id="KW-0677">Repeat</keyword>
<dbReference type="Gene3D" id="2.10.110.10">
    <property type="entry name" value="Cysteine Rich Protein"/>
    <property type="match status" value="2"/>
</dbReference>
<evidence type="ECO:0000256" key="3">
    <source>
        <dbReference type="ARBA" id="ARBA00022737"/>
    </source>
</evidence>
<feature type="domain" description="LIM zinc-binding" evidence="8">
    <location>
        <begin position="145"/>
        <end position="207"/>
    </location>
</feature>